<keyword evidence="1" id="KW-0067">ATP-binding</keyword>
<evidence type="ECO:0000313" key="2">
    <source>
        <dbReference type="Proteomes" id="UP000616151"/>
    </source>
</evidence>
<dbReference type="Proteomes" id="UP000616151">
    <property type="component" value="Unassembled WGS sequence"/>
</dbReference>
<gene>
    <name evidence="1" type="ORF">JHL16_14690</name>
</gene>
<comment type="caution">
    <text evidence="1">The sequence shown here is derived from an EMBL/GenBank/DDBJ whole genome shotgun (WGS) entry which is preliminary data.</text>
</comment>
<reference evidence="1" key="1">
    <citation type="submission" date="2021-01" db="EMBL/GenBank/DDBJ databases">
        <authorList>
            <person name="Sun Q."/>
        </authorList>
    </citation>
    <scope>NUCLEOTIDE SEQUENCE</scope>
    <source>
        <strain evidence="1">YIM B02566</strain>
    </source>
</reference>
<accession>A0ACC5R4R4</accession>
<organism evidence="1 2">
    <name type="scientific">Taklimakanibacter albus</name>
    <dbReference type="NCBI Taxonomy" id="2800327"/>
    <lineage>
        <taxon>Bacteria</taxon>
        <taxon>Pseudomonadati</taxon>
        <taxon>Pseudomonadota</taxon>
        <taxon>Alphaproteobacteria</taxon>
        <taxon>Hyphomicrobiales</taxon>
        <taxon>Aestuariivirgaceae</taxon>
        <taxon>Taklimakanibacter</taxon>
    </lineage>
</organism>
<sequence>MAEHGSGLVLDGVTKRYSSVTALQPISIEIAPGEFFSLIGPSGSGKSTLLGAIAGFIPPSAGRILIDGRDIVDIPPYRRNIGMVFQNYALFPHLTVFENVAFALRLRKLSKAEVTEKTQRMLDVIRLSGMGERRISELSGGQQQRVALARAAVYDPRILLMDEPLGALDKNLREEMQYEIKAFHNKIAATIIYVTHDQEEAAAMSDRIAIMKDGEIVQHGKPRELYEHPRNIFVASFLGDANIFKIHDAKPDARHMKLDIGEGLSLSAPGDVASASRHYVCVRPESIAVGAPGAFNGAAGQNVLPGIIADVVYTAGTIRCRVKLADEAVVTARLPFQRNAAFFATGDQVDVRWALTDTLLIPEET</sequence>
<proteinExistence type="predicted"/>
<keyword evidence="1" id="KW-0547">Nucleotide-binding</keyword>
<protein>
    <submittedName>
        <fullName evidence="1">ABC transporter ATP-binding protein</fullName>
    </submittedName>
</protein>
<dbReference type="EMBL" id="JAENHL010000007">
    <property type="protein sequence ID" value="MBK1867603.1"/>
    <property type="molecule type" value="Genomic_DNA"/>
</dbReference>
<keyword evidence="2" id="KW-1185">Reference proteome</keyword>
<evidence type="ECO:0000313" key="1">
    <source>
        <dbReference type="EMBL" id="MBK1867603.1"/>
    </source>
</evidence>
<name>A0ACC5R4R4_9HYPH</name>